<dbReference type="EMBL" id="BMAV01006395">
    <property type="protein sequence ID" value="GFY48335.1"/>
    <property type="molecule type" value="Genomic_DNA"/>
</dbReference>
<dbReference type="Proteomes" id="UP000886998">
    <property type="component" value="Unassembled WGS sequence"/>
</dbReference>
<sequence length="82" mass="9095">MNDSLIMECGYKEGEFPEGGEHKKQKRAGILQGYTAKPHSYSQPIISLLSRPPFNKIPNLISSVDNNLVVSHTGVLDENILE</sequence>
<protein>
    <submittedName>
        <fullName evidence="1">Uncharacterized protein</fullName>
    </submittedName>
</protein>
<reference evidence="1" key="1">
    <citation type="submission" date="2020-08" db="EMBL/GenBank/DDBJ databases">
        <title>Multicomponent nature underlies the extraordinary mechanical properties of spider dragline silk.</title>
        <authorList>
            <person name="Kono N."/>
            <person name="Nakamura H."/>
            <person name="Mori M."/>
            <person name="Yoshida Y."/>
            <person name="Ohtoshi R."/>
            <person name="Malay A.D."/>
            <person name="Moran D.A.P."/>
            <person name="Tomita M."/>
            <person name="Numata K."/>
            <person name="Arakawa K."/>
        </authorList>
    </citation>
    <scope>NUCLEOTIDE SEQUENCE</scope>
</reference>
<name>A0A8X6X7G5_9ARAC</name>
<organism evidence="1 2">
    <name type="scientific">Trichonephila inaurata madagascariensis</name>
    <dbReference type="NCBI Taxonomy" id="2747483"/>
    <lineage>
        <taxon>Eukaryota</taxon>
        <taxon>Metazoa</taxon>
        <taxon>Ecdysozoa</taxon>
        <taxon>Arthropoda</taxon>
        <taxon>Chelicerata</taxon>
        <taxon>Arachnida</taxon>
        <taxon>Araneae</taxon>
        <taxon>Araneomorphae</taxon>
        <taxon>Entelegynae</taxon>
        <taxon>Araneoidea</taxon>
        <taxon>Nephilidae</taxon>
        <taxon>Trichonephila</taxon>
        <taxon>Trichonephila inaurata</taxon>
    </lineage>
</organism>
<comment type="caution">
    <text evidence="1">The sequence shown here is derived from an EMBL/GenBank/DDBJ whole genome shotgun (WGS) entry which is preliminary data.</text>
</comment>
<evidence type="ECO:0000313" key="1">
    <source>
        <dbReference type="EMBL" id="GFY48335.1"/>
    </source>
</evidence>
<gene>
    <name evidence="1" type="ORF">TNIN_424941</name>
</gene>
<evidence type="ECO:0000313" key="2">
    <source>
        <dbReference type="Proteomes" id="UP000886998"/>
    </source>
</evidence>
<dbReference type="AlphaFoldDB" id="A0A8X6X7G5"/>
<keyword evidence="2" id="KW-1185">Reference proteome</keyword>
<accession>A0A8X6X7G5</accession>
<proteinExistence type="predicted"/>